<protein>
    <submittedName>
        <fullName evidence="12">RNA polymerase sigma-54 factor RpoN</fullName>
    </submittedName>
</protein>
<dbReference type="Pfam" id="PF04963">
    <property type="entry name" value="Sigma54_CBD"/>
    <property type="match status" value="1"/>
</dbReference>
<dbReference type="GO" id="GO:0000428">
    <property type="term" value="C:DNA-directed RNA polymerase complex"/>
    <property type="evidence" value="ECO:0007669"/>
    <property type="project" value="UniProtKB-KW"/>
</dbReference>
<dbReference type="GO" id="GO:0006352">
    <property type="term" value="P:DNA-templated transcription initiation"/>
    <property type="evidence" value="ECO:0007669"/>
    <property type="project" value="InterPro"/>
</dbReference>
<evidence type="ECO:0000256" key="3">
    <source>
        <dbReference type="ARBA" id="ARBA00022679"/>
    </source>
</evidence>
<dbReference type="NCBIfam" id="NF009118">
    <property type="entry name" value="PRK12469.1"/>
    <property type="match status" value="1"/>
</dbReference>
<evidence type="ECO:0000256" key="7">
    <source>
        <dbReference type="ARBA" id="ARBA00023125"/>
    </source>
</evidence>
<dbReference type="PROSITE" id="PS50044">
    <property type="entry name" value="SIGMA54_3"/>
    <property type="match status" value="1"/>
</dbReference>
<dbReference type="Pfam" id="PF00309">
    <property type="entry name" value="Sigma54_AID"/>
    <property type="match status" value="1"/>
</dbReference>
<proteinExistence type="inferred from homology"/>
<dbReference type="GO" id="GO:0003677">
    <property type="term" value="F:DNA binding"/>
    <property type="evidence" value="ECO:0007669"/>
    <property type="project" value="UniProtKB-KW"/>
</dbReference>
<dbReference type="Gene3D" id="1.10.10.60">
    <property type="entry name" value="Homeodomain-like"/>
    <property type="match status" value="1"/>
</dbReference>
<dbReference type="GO" id="GO:0016779">
    <property type="term" value="F:nucleotidyltransferase activity"/>
    <property type="evidence" value="ECO:0007669"/>
    <property type="project" value="UniProtKB-KW"/>
</dbReference>
<evidence type="ECO:0000256" key="8">
    <source>
        <dbReference type="ARBA" id="ARBA00023163"/>
    </source>
</evidence>
<evidence type="ECO:0000256" key="9">
    <source>
        <dbReference type="SAM" id="MobiDB-lite"/>
    </source>
</evidence>
<sequence length="525" mass="59117">MAITIQQVQKQTQKLAMTPLMQQSLQLLQMPALELEQMALQEIEQNPFLEIAEDVEDDQASVEEDLAAGLESGSAEVEVDDKSSEGAEEPLPDPSVVADDSSGLPLGDEDKEEGVELPGEAEVAHFDDVDVNWDECYDGADSPVYYARSSDEEEHDLEDYVAARPDLRQQLKWQLQMSVATDAERRIGEYIIGNLDSDGYLRVPIEEIAADLGCKPQDVEKVLKLIQSFDPPGVAARSLEECLEIQLRNRKVKDPLAYEIVRKHLNFVKNKRIRTLAQKLGVSDDRVAQVVNLISSLDPKPGSRVQQDTVPYVEPDVIVKKLDDDYYIFVNEGRLSGLRLNGYYRALLQSKDAFSEEERKFALEKFKAAVWLLKNLERRKATLLRVTQAIMEHQRGFLEHGVSALKPLTLRQIADEVGMHESTIARVTSGKYVETPRGLFELKYFFTRGVQQDSGEELSNETVRQLIKELVESEDPANPLSDQAIVAILRKRGINIARRTVAKYRAQLGILPSRLRKTIDSANKD</sequence>
<dbReference type="InterPro" id="IPR007634">
    <property type="entry name" value="RNA_pol_sigma_54_DNA-bd"/>
</dbReference>
<keyword evidence="5" id="KW-0805">Transcription regulation</keyword>
<keyword evidence="7" id="KW-0238">DNA-binding</keyword>
<dbReference type="GO" id="GO:0016987">
    <property type="term" value="F:sigma factor activity"/>
    <property type="evidence" value="ECO:0007669"/>
    <property type="project" value="UniProtKB-KW"/>
</dbReference>
<dbReference type="InterPro" id="IPR038709">
    <property type="entry name" value="RpoN_core-bd_sf"/>
</dbReference>
<dbReference type="InterPro" id="IPR007046">
    <property type="entry name" value="RNA_pol_sigma_54_core-bd"/>
</dbReference>
<dbReference type="PIRSF" id="PIRSF000774">
    <property type="entry name" value="RpoN"/>
    <property type="match status" value="1"/>
</dbReference>
<dbReference type="KEGG" id="schv:BRCON_0794"/>
<keyword evidence="6" id="KW-0731">Sigma factor</keyword>
<comment type="similarity">
    <text evidence="1">Belongs to the sigma-54 factor family.</text>
</comment>
<evidence type="ECO:0000256" key="1">
    <source>
        <dbReference type="ARBA" id="ARBA00008798"/>
    </source>
</evidence>
<dbReference type="Gene3D" id="1.10.10.1330">
    <property type="entry name" value="RNA polymerase sigma-54 factor, core-binding domain"/>
    <property type="match status" value="1"/>
</dbReference>
<feature type="compositionally biased region" description="Acidic residues" evidence="9">
    <location>
        <begin position="54"/>
        <end position="66"/>
    </location>
</feature>
<dbReference type="InterPro" id="IPR000394">
    <property type="entry name" value="RNA_pol_sigma_54"/>
</dbReference>
<evidence type="ECO:0000256" key="6">
    <source>
        <dbReference type="ARBA" id="ARBA00023082"/>
    </source>
</evidence>
<evidence type="ECO:0000256" key="2">
    <source>
        <dbReference type="ARBA" id="ARBA00022478"/>
    </source>
</evidence>
<dbReference type="PROSITE" id="PS00718">
    <property type="entry name" value="SIGMA54_2"/>
    <property type="match status" value="1"/>
</dbReference>
<gene>
    <name evidence="12" type="ORF">BRCON_0794</name>
</gene>
<keyword evidence="3" id="KW-0808">Transferase</keyword>
<dbReference type="EMBL" id="CP030759">
    <property type="protein sequence ID" value="AXA35571.1"/>
    <property type="molecule type" value="Genomic_DNA"/>
</dbReference>
<evidence type="ECO:0000259" key="11">
    <source>
        <dbReference type="Pfam" id="PF04963"/>
    </source>
</evidence>
<evidence type="ECO:0000259" key="10">
    <source>
        <dbReference type="Pfam" id="PF04552"/>
    </source>
</evidence>
<dbReference type="GO" id="GO:0001216">
    <property type="term" value="F:DNA-binding transcription activator activity"/>
    <property type="evidence" value="ECO:0007669"/>
    <property type="project" value="InterPro"/>
</dbReference>
<keyword evidence="2" id="KW-0240">DNA-directed RNA polymerase</keyword>
<dbReference type="PANTHER" id="PTHR32248">
    <property type="entry name" value="RNA POLYMERASE SIGMA-54 FACTOR"/>
    <property type="match status" value="1"/>
</dbReference>
<evidence type="ECO:0000256" key="4">
    <source>
        <dbReference type="ARBA" id="ARBA00022695"/>
    </source>
</evidence>
<evidence type="ECO:0000313" key="13">
    <source>
        <dbReference type="Proteomes" id="UP000262583"/>
    </source>
</evidence>
<dbReference type="AlphaFoldDB" id="A0A2Z4Y303"/>
<keyword evidence="8" id="KW-0804">Transcription</keyword>
<feature type="region of interest" description="Disordered" evidence="9">
    <location>
        <begin position="54"/>
        <end position="117"/>
    </location>
</feature>
<accession>A0A2Z4Y303</accession>
<keyword evidence="4" id="KW-0548">Nucleotidyltransferase</keyword>
<name>A0A2Z4Y303_SUMC1</name>
<feature type="domain" description="RNA polymerase sigma factor 54 DNA-binding" evidence="10">
    <location>
        <begin position="361"/>
        <end position="517"/>
    </location>
</feature>
<reference evidence="12 13" key="1">
    <citation type="submission" date="2018-05" db="EMBL/GenBank/DDBJ databases">
        <title>A metagenomic window into the 2 km-deep terrestrial subsurface aquifer revealed taxonomically and functionally diverse microbial community comprising novel uncultured bacterial lineages.</title>
        <authorList>
            <person name="Kadnikov V.V."/>
            <person name="Mardanov A.V."/>
            <person name="Beletsky A.V."/>
            <person name="Banks D."/>
            <person name="Pimenov N.V."/>
            <person name="Frank Y.A."/>
            <person name="Karnachuk O.V."/>
            <person name="Ravin N.V."/>
        </authorList>
    </citation>
    <scope>NUCLEOTIDE SEQUENCE [LARGE SCALE GENOMIC DNA]</scope>
    <source>
        <strain evidence="12">BY</strain>
    </source>
</reference>
<evidence type="ECO:0000256" key="5">
    <source>
        <dbReference type="ARBA" id="ARBA00023015"/>
    </source>
</evidence>
<dbReference type="Pfam" id="PF04552">
    <property type="entry name" value="Sigma54_DBD"/>
    <property type="match status" value="1"/>
</dbReference>
<feature type="domain" description="RNA polymerase sigma factor 54 core-binding" evidence="11">
    <location>
        <begin position="157"/>
        <end position="344"/>
    </location>
</feature>
<dbReference type="NCBIfam" id="TIGR02395">
    <property type="entry name" value="rpoN_sigma"/>
    <property type="match status" value="1"/>
</dbReference>
<evidence type="ECO:0000313" key="12">
    <source>
        <dbReference type="EMBL" id="AXA35571.1"/>
    </source>
</evidence>
<dbReference type="Proteomes" id="UP000262583">
    <property type="component" value="Chromosome"/>
</dbReference>
<dbReference type="PANTHER" id="PTHR32248:SF4">
    <property type="entry name" value="RNA POLYMERASE SIGMA-54 FACTOR"/>
    <property type="match status" value="1"/>
</dbReference>
<organism evidence="12 13">
    <name type="scientific">Sumerlaea chitinivorans</name>
    <dbReference type="NCBI Taxonomy" id="2250252"/>
    <lineage>
        <taxon>Bacteria</taxon>
        <taxon>Candidatus Sumerlaeota</taxon>
        <taxon>Candidatus Sumerlaeia</taxon>
        <taxon>Candidatus Sumerlaeales</taxon>
        <taxon>Candidatus Sumerlaeaceae</taxon>
        <taxon>Candidatus Sumerlaea</taxon>
    </lineage>
</organism>
<dbReference type="PRINTS" id="PR00045">
    <property type="entry name" value="SIGMA54FCT"/>
</dbReference>